<dbReference type="OrthoDB" id="2792339at2759"/>
<dbReference type="InterPro" id="IPR011009">
    <property type="entry name" value="Kinase-like_dom_sf"/>
</dbReference>
<gene>
    <name evidence="2" type="ORF">A0H81_02066</name>
</gene>
<evidence type="ECO:0000256" key="1">
    <source>
        <dbReference type="SAM" id="MobiDB-lite"/>
    </source>
</evidence>
<dbReference type="SUPFAM" id="SSF56112">
    <property type="entry name" value="Protein kinase-like (PK-like)"/>
    <property type="match status" value="1"/>
</dbReference>
<reference evidence="2 3" key="1">
    <citation type="submission" date="2016-03" db="EMBL/GenBank/DDBJ databases">
        <title>Whole genome sequencing of Grifola frondosa 9006-11.</title>
        <authorList>
            <person name="Min B."/>
            <person name="Park H."/>
            <person name="Kim J.-G."/>
            <person name="Cho H."/>
            <person name="Oh Y.-L."/>
            <person name="Kong W.-S."/>
            <person name="Choi I.-G."/>
        </authorList>
    </citation>
    <scope>NUCLEOTIDE SEQUENCE [LARGE SCALE GENOMIC DNA]</scope>
    <source>
        <strain evidence="2 3">9006-11</strain>
    </source>
</reference>
<proteinExistence type="predicted"/>
<comment type="caution">
    <text evidence="2">The sequence shown here is derived from an EMBL/GenBank/DDBJ whole genome shotgun (WGS) entry which is preliminary data.</text>
</comment>
<name>A0A1C7MK92_GRIFR</name>
<dbReference type="EMBL" id="LUGG01000002">
    <property type="protein sequence ID" value="OBZ77291.1"/>
    <property type="molecule type" value="Genomic_DNA"/>
</dbReference>
<dbReference type="Proteomes" id="UP000092993">
    <property type="component" value="Unassembled WGS sequence"/>
</dbReference>
<evidence type="ECO:0000313" key="3">
    <source>
        <dbReference type="Proteomes" id="UP000092993"/>
    </source>
</evidence>
<protein>
    <recommendedName>
        <fullName evidence="4">Protein kinase domain-containing protein</fullName>
    </recommendedName>
</protein>
<accession>A0A1C7MK92</accession>
<sequence>MEKLSSGRCGRVFLTSTISLSDPSEPSDVVLSPAPPMLPQLVVKVARPKYAESLSQEAAAYHEIQAIQGVSVPRCYGWFEAELDQDHVLDERGESDGSDSDSSSDGYTANQSKAPPTNKISFLVLERLGGKLKMYVDYRRDADIYQVYEDLGLVGVDHADVRYANILKPSKSPLALPGL</sequence>
<organism evidence="2 3">
    <name type="scientific">Grifola frondosa</name>
    <name type="common">Maitake</name>
    <name type="synonym">Polyporus frondosus</name>
    <dbReference type="NCBI Taxonomy" id="5627"/>
    <lineage>
        <taxon>Eukaryota</taxon>
        <taxon>Fungi</taxon>
        <taxon>Dikarya</taxon>
        <taxon>Basidiomycota</taxon>
        <taxon>Agaricomycotina</taxon>
        <taxon>Agaricomycetes</taxon>
        <taxon>Polyporales</taxon>
        <taxon>Grifolaceae</taxon>
        <taxon>Grifola</taxon>
    </lineage>
</organism>
<evidence type="ECO:0008006" key="4">
    <source>
        <dbReference type="Google" id="ProtNLM"/>
    </source>
</evidence>
<feature type="region of interest" description="Disordered" evidence="1">
    <location>
        <begin position="90"/>
        <end position="114"/>
    </location>
</feature>
<keyword evidence="3" id="KW-1185">Reference proteome</keyword>
<dbReference type="AlphaFoldDB" id="A0A1C7MK92"/>
<evidence type="ECO:0000313" key="2">
    <source>
        <dbReference type="EMBL" id="OBZ77291.1"/>
    </source>
</evidence>